<name>A0ABT2YPB4_9GAMM</name>
<keyword evidence="3" id="KW-1185">Reference proteome</keyword>
<evidence type="ECO:0000313" key="2">
    <source>
        <dbReference type="EMBL" id="MCV2401728.1"/>
    </source>
</evidence>
<organism evidence="2 3">
    <name type="scientific">Marinomonas sargassi</name>
    <dbReference type="NCBI Taxonomy" id="2984494"/>
    <lineage>
        <taxon>Bacteria</taxon>
        <taxon>Pseudomonadati</taxon>
        <taxon>Pseudomonadota</taxon>
        <taxon>Gammaproteobacteria</taxon>
        <taxon>Oceanospirillales</taxon>
        <taxon>Oceanospirillaceae</taxon>
        <taxon>Marinomonas</taxon>
    </lineage>
</organism>
<accession>A0ABT2YPB4</accession>
<protein>
    <submittedName>
        <fullName evidence="2">Uncharacterized protein</fullName>
    </submittedName>
</protein>
<dbReference type="EMBL" id="JAOVZB010000001">
    <property type="protein sequence ID" value="MCV2401728.1"/>
    <property type="molecule type" value="Genomic_DNA"/>
</dbReference>
<sequence>MNNTEREKQQKEAIRSLAKLSATKTAVGSWQGIPIVDQQEADETEKRMDNFLNPHTEAKPLKKPSLISFNLIKLALFLVLAAFFAIELIEVFGA</sequence>
<dbReference type="Proteomes" id="UP001209713">
    <property type="component" value="Unassembled WGS sequence"/>
</dbReference>
<evidence type="ECO:0000313" key="3">
    <source>
        <dbReference type="Proteomes" id="UP001209713"/>
    </source>
</evidence>
<keyword evidence="1" id="KW-0472">Membrane</keyword>
<comment type="caution">
    <text evidence="2">The sequence shown here is derived from an EMBL/GenBank/DDBJ whole genome shotgun (WGS) entry which is preliminary data.</text>
</comment>
<feature type="transmembrane region" description="Helical" evidence="1">
    <location>
        <begin position="71"/>
        <end position="92"/>
    </location>
</feature>
<gene>
    <name evidence="2" type="ORF">OFY17_02410</name>
</gene>
<proteinExistence type="predicted"/>
<keyword evidence="1" id="KW-0812">Transmembrane</keyword>
<keyword evidence="1" id="KW-1133">Transmembrane helix</keyword>
<evidence type="ECO:0000256" key="1">
    <source>
        <dbReference type="SAM" id="Phobius"/>
    </source>
</evidence>
<dbReference type="RefSeq" id="WP_263529102.1">
    <property type="nucleotide sequence ID" value="NZ_JAOVZB010000001.1"/>
</dbReference>
<reference evidence="2 3" key="1">
    <citation type="submission" date="2022-10" db="EMBL/GenBank/DDBJ databases">
        <title>Marinomonas transparenta sp. nov. and Marinomonas sargassi sp. nov., isolated from marine alga (Sargassum natans (L.) Gaillon).</title>
        <authorList>
            <person name="Wang Y."/>
        </authorList>
    </citation>
    <scope>NUCLEOTIDE SEQUENCE [LARGE SCALE GENOMIC DNA]</scope>
    <source>
        <strain evidence="2 3">C2222</strain>
    </source>
</reference>